<accession>A0A7H0VFK4</accession>
<dbReference type="RefSeq" id="WP_210759029.1">
    <property type="nucleotide sequence ID" value="NZ_CP060139.1"/>
</dbReference>
<proteinExistence type="predicted"/>
<dbReference type="InterPro" id="IPR022551">
    <property type="entry name" value="BrxC"/>
</dbReference>
<dbReference type="KEGG" id="chyd:H4K34_01270"/>
<dbReference type="AlphaFoldDB" id="A0A7H0VFK4"/>
<dbReference type="EMBL" id="CP060139">
    <property type="protein sequence ID" value="QNR24502.1"/>
    <property type="molecule type" value="Genomic_DNA"/>
</dbReference>
<keyword evidence="2" id="KW-1185">Reference proteome</keyword>
<dbReference type="Gene3D" id="3.40.30.10">
    <property type="entry name" value="Glutaredoxin"/>
    <property type="match status" value="1"/>
</dbReference>
<evidence type="ECO:0000313" key="1">
    <source>
        <dbReference type="EMBL" id="QNR24502.1"/>
    </source>
</evidence>
<sequence>MNIRTLTDPAQFEEIDQVSEQEFAIIFKHSTRCVISAMAWNRLQRDWDEHLSDLPVYFLDLIKYRTTSDAVSRHYGVDHESPQLILLKEGRVQYQTSHNGINVKDIKELVNG</sequence>
<protein>
    <submittedName>
        <fullName evidence="1">Bacillithiol system redox-active protein YtxJ</fullName>
    </submittedName>
</protein>
<dbReference type="Proteomes" id="UP000516305">
    <property type="component" value="Chromosome"/>
</dbReference>
<name>A0A7H0VFK4_9FLAO</name>
<dbReference type="Pfam" id="PF11009">
    <property type="entry name" value="BrxC"/>
    <property type="match status" value="1"/>
</dbReference>
<evidence type="ECO:0000313" key="2">
    <source>
        <dbReference type="Proteomes" id="UP000516305"/>
    </source>
</evidence>
<organism evidence="1 2">
    <name type="scientific">Croceimicrobium hydrocarbonivorans</name>
    <dbReference type="NCBI Taxonomy" id="2761580"/>
    <lineage>
        <taxon>Bacteria</taxon>
        <taxon>Pseudomonadati</taxon>
        <taxon>Bacteroidota</taxon>
        <taxon>Flavobacteriia</taxon>
        <taxon>Flavobacteriales</taxon>
        <taxon>Owenweeksiaceae</taxon>
        <taxon>Croceimicrobium</taxon>
    </lineage>
</organism>
<gene>
    <name evidence="1" type="primary">ytxJ</name>
    <name evidence="1" type="ORF">H4K34_01270</name>
</gene>
<dbReference type="NCBIfam" id="TIGR04019">
    <property type="entry name" value="B_thiol_YtxJ"/>
    <property type="match status" value="1"/>
</dbReference>
<reference evidence="1 2" key="1">
    <citation type="submission" date="2020-08" db="EMBL/GenBank/DDBJ databases">
        <title>Croceimicrobium hydrocarbonivorans gen. nov., sp. nov., a novel marine bacterium isolated from a bacterial consortium that degrades polyethylene terephthalate.</title>
        <authorList>
            <person name="Liu R."/>
        </authorList>
    </citation>
    <scope>NUCLEOTIDE SEQUENCE [LARGE SCALE GENOMIC DNA]</scope>
    <source>
        <strain evidence="1 2">A20-9</strain>
    </source>
</reference>